<evidence type="ECO:0000313" key="2">
    <source>
        <dbReference type="Proteomes" id="UP000244336"/>
    </source>
</evidence>
<dbReference type="Gramene" id="PUZ73936">
    <property type="protein sequence ID" value="PUZ73936"/>
    <property type="gene ID" value="GQ55_1G025700"/>
</dbReference>
<accession>A0A2T7F1I3</accession>
<proteinExistence type="predicted"/>
<gene>
    <name evidence="1" type="ORF">GQ55_1G025700</name>
</gene>
<evidence type="ECO:0000313" key="1">
    <source>
        <dbReference type="EMBL" id="PUZ73936.1"/>
    </source>
</evidence>
<protein>
    <submittedName>
        <fullName evidence="1">Uncharacterized protein</fullName>
    </submittedName>
</protein>
<organism evidence="1 2">
    <name type="scientific">Panicum hallii var. hallii</name>
    <dbReference type="NCBI Taxonomy" id="1504633"/>
    <lineage>
        <taxon>Eukaryota</taxon>
        <taxon>Viridiplantae</taxon>
        <taxon>Streptophyta</taxon>
        <taxon>Embryophyta</taxon>
        <taxon>Tracheophyta</taxon>
        <taxon>Spermatophyta</taxon>
        <taxon>Magnoliopsida</taxon>
        <taxon>Liliopsida</taxon>
        <taxon>Poales</taxon>
        <taxon>Poaceae</taxon>
        <taxon>PACMAD clade</taxon>
        <taxon>Panicoideae</taxon>
        <taxon>Panicodae</taxon>
        <taxon>Paniceae</taxon>
        <taxon>Panicinae</taxon>
        <taxon>Panicum</taxon>
        <taxon>Panicum sect. Panicum</taxon>
    </lineage>
</organism>
<reference evidence="1 2" key="1">
    <citation type="submission" date="2018-04" db="EMBL/GenBank/DDBJ databases">
        <title>WGS assembly of Panicum hallii var. hallii HAL2.</title>
        <authorList>
            <person name="Lovell J."/>
            <person name="Jenkins J."/>
            <person name="Lowry D."/>
            <person name="Mamidi S."/>
            <person name="Sreedasyam A."/>
            <person name="Weng X."/>
            <person name="Barry K."/>
            <person name="Bonette J."/>
            <person name="Campitelli B."/>
            <person name="Daum C."/>
            <person name="Gordon S."/>
            <person name="Gould B."/>
            <person name="Lipzen A."/>
            <person name="MacQueen A."/>
            <person name="Palacio-Mejia J."/>
            <person name="Plott C."/>
            <person name="Shakirov E."/>
            <person name="Shu S."/>
            <person name="Yoshinaga Y."/>
            <person name="Zane M."/>
            <person name="Rokhsar D."/>
            <person name="Grimwood J."/>
            <person name="Schmutz J."/>
            <person name="Juenger T."/>
        </authorList>
    </citation>
    <scope>NUCLEOTIDE SEQUENCE [LARGE SCALE GENOMIC DNA]</scope>
    <source>
        <strain evidence="2">cv. HAL2</strain>
    </source>
</reference>
<name>A0A2T7F1I3_9POAL</name>
<dbReference type="Proteomes" id="UP000244336">
    <property type="component" value="Chromosome 1"/>
</dbReference>
<keyword evidence="2" id="KW-1185">Reference proteome</keyword>
<dbReference type="EMBL" id="CM009749">
    <property type="protein sequence ID" value="PUZ73936.1"/>
    <property type="molecule type" value="Genomic_DNA"/>
</dbReference>
<sequence>MKATAAANMRKGNRWIRKKEIMDLSCLFEKQRSGSEFSLDEGNSSCEYEVVIGNEHQATPSHQHRHRPC</sequence>
<dbReference type="AlphaFoldDB" id="A0A2T7F1I3"/>